<gene>
    <name evidence="2" type="ORF">SDC9_171004</name>
</gene>
<evidence type="ECO:0008006" key="3">
    <source>
        <dbReference type="Google" id="ProtNLM"/>
    </source>
</evidence>
<dbReference type="EMBL" id="VSSQ01072172">
    <property type="protein sequence ID" value="MPN23612.1"/>
    <property type="molecule type" value="Genomic_DNA"/>
</dbReference>
<organism evidence="2">
    <name type="scientific">bioreactor metagenome</name>
    <dbReference type="NCBI Taxonomy" id="1076179"/>
    <lineage>
        <taxon>unclassified sequences</taxon>
        <taxon>metagenomes</taxon>
        <taxon>ecological metagenomes</taxon>
    </lineage>
</organism>
<evidence type="ECO:0000256" key="1">
    <source>
        <dbReference type="SAM" id="Phobius"/>
    </source>
</evidence>
<feature type="transmembrane region" description="Helical" evidence="1">
    <location>
        <begin position="61"/>
        <end position="82"/>
    </location>
</feature>
<reference evidence="2" key="1">
    <citation type="submission" date="2019-08" db="EMBL/GenBank/DDBJ databases">
        <authorList>
            <person name="Kucharzyk K."/>
            <person name="Murdoch R.W."/>
            <person name="Higgins S."/>
            <person name="Loffler F."/>
        </authorList>
    </citation>
    <scope>NUCLEOTIDE SEQUENCE</scope>
</reference>
<keyword evidence="1" id="KW-0472">Membrane</keyword>
<evidence type="ECO:0000313" key="2">
    <source>
        <dbReference type="EMBL" id="MPN23612.1"/>
    </source>
</evidence>
<dbReference type="AlphaFoldDB" id="A0A645GC95"/>
<comment type="caution">
    <text evidence="2">The sequence shown here is derived from an EMBL/GenBank/DDBJ whole genome shotgun (WGS) entry which is preliminary data.</text>
</comment>
<proteinExistence type="predicted"/>
<dbReference type="Pfam" id="PF10779">
    <property type="entry name" value="XhlA"/>
    <property type="match status" value="1"/>
</dbReference>
<name>A0A645GC95_9ZZZZ</name>
<dbReference type="InterPro" id="IPR019715">
    <property type="entry name" value="Haemolysin_XhlA"/>
</dbReference>
<sequence length="88" mass="9894">MDEMICKERHKSIDKRLDTQDTRLNAHAQQLDQLIVSDATNKTAIGNLCKQIADLVNTIRWLIGILVVPILGGIIGFFFYAAQRGLIK</sequence>
<keyword evidence="1" id="KW-1133">Transmembrane helix</keyword>
<accession>A0A645GC95</accession>
<protein>
    <recommendedName>
        <fullName evidence="3">Hemolysin XhlA</fullName>
    </recommendedName>
</protein>
<keyword evidence="1" id="KW-0812">Transmembrane</keyword>